<reference evidence="16 17" key="1">
    <citation type="submission" date="2010-05" db="EMBL/GenBank/DDBJ databases">
        <title>Complete sequence of Thermincola sp. JR.</title>
        <authorList>
            <consortium name="US DOE Joint Genome Institute"/>
            <person name="Lucas S."/>
            <person name="Copeland A."/>
            <person name="Lapidus A."/>
            <person name="Cheng J.-F."/>
            <person name="Bruce D."/>
            <person name="Goodwin L."/>
            <person name="Pitluck S."/>
            <person name="Chertkov O."/>
            <person name="Detter J.C."/>
            <person name="Han C."/>
            <person name="Tapia R."/>
            <person name="Land M."/>
            <person name="Hauser L."/>
            <person name="Kyrpides N."/>
            <person name="Mikhailova N."/>
            <person name="Hazen T.C."/>
            <person name="Woyke T."/>
        </authorList>
    </citation>
    <scope>NUCLEOTIDE SEQUENCE [LARGE SCALE GENOMIC DNA]</scope>
    <source>
        <strain evidence="16 17">JR</strain>
    </source>
</reference>
<gene>
    <name evidence="16" type="ordered locus">TherJR_2419</name>
</gene>
<accession>D5XAQ4</accession>
<dbReference type="STRING" id="635013.TherJR_2419"/>
<dbReference type="KEGG" id="tjr:TherJR_2419"/>
<sequence length="141" mass="15398">MDKGVFERKKIDELVKHALEVKERAYAPYSKFRVGAALLTGDGRVYTGCNVENASFGLTSCAERNAVFRAIADDCRGFKAIAIVSDADDYCIPCGACRQVLVEFSRDLTVIMANNKGDYRLTTITELLPEAFSGDSVTGGR</sequence>
<evidence type="ECO:0000256" key="4">
    <source>
        <dbReference type="ARBA" id="ARBA00012783"/>
    </source>
</evidence>
<dbReference type="NCBIfam" id="TIGR01354">
    <property type="entry name" value="cyt_deam_tetra"/>
    <property type="match status" value="1"/>
</dbReference>
<dbReference type="SUPFAM" id="SSF53927">
    <property type="entry name" value="Cytidine deaminase-like"/>
    <property type="match status" value="1"/>
</dbReference>
<dbReference type="Pfam" id="PF00383">
    <property type="entry name" value="dCMP_cyt_deam_1"/>
    <property type="match status" value="1"/>
</dbReference>
<dbReference type="CDD" id="cd01283">
    <property type="entry name" value="cytidine_deaminase"/>
    <property type="match status" value="1"/>
</dbReference>
<keyword evidence="7 14" id="KW-0378">Hydrolase</keyword>
<evidence type="ECO:0000256" key="12">
    <source>
        <dbReference type="PIRSR" id="PIRSR606262-1"/>
    </source>
</evidence>
<evidence type="ECO:0000313" key="16">
    <source>
        <dbReference type="EMBL" id="ADG83258.1"/>
    </source>
</evidence>
<evidence type="ECO:0000256" key="13">
    <source>
        <dbReference type="PIRSR" id="PIRSR606262-3"/>
    </source>
</evidence>
<name>D5XAQ4_THEPJ</name>
<evidence type="ECO:0000256" key="5">
    <source>
        <dbReference type="ARBA" id="ARBA00018266"/>
    </source>
</evidence>
<evidence type="ECO:0000256" key="2">
    <source>
        <dbReference type="ARBA" id="ARBA00003949"/>
    </source>
</evidence>
<dbReference type="Proteomes" id="UP000002377">
    <property type="component" value="Chromosome"/>
</dbReference>
<dbReference type="GO" id="GO:0042802">
    <property type="term" value="F:identical protein binding"/>
    <property type="evidence" value="ECO:0007669"/>
    <property type="project" value="UniProtKB-ARBA"/>
</dbReference>
<evidence type="ECO:0000256" key="6">
    <source>
        <dbReference type="ARBA" id="ARBA00022723"/>
    </source>
</evidence>
<dbReference type="PROSITE" id="PS51747">
    <property type="entry name" value="CYT_DCMP_DEAMINASES_2"/>
    <property type="match status" value="1"/>
</dbReference>
<evidence type="ECO:0000256" key="3">
    <source>
        <dbReference type="ARBA" id="ARBA00006576"/>
    </source>
</evidence>
<dbReference type="NCBIfam" id="NF004064">
    <property type="entry name" value="PRK05578.1"/>
    <property type="match status" value="1"/>
</dbReference>
<keyword evidence="17" id="KW-1185">Reference proteome</keyword>
<dbReference type="AlphaFoldDB" id="D5XAQ4"/>
<dbReference type="GO" id="GO:0005829">
    <property type="term" value="C:cytosol"/>
    <property type="evidence" value="ECO:0007669"/>
    <property type="project" value="TreeGrafter"/>
</dbReference>
<dbReference type="InterPro" id="IPR016192">
    <property type="entry name" value="APOBEC/CMP_deaminase_Zn-bd"/>
</dbReference>
<dbReference type="EC" id="3.5.4.5" evidence="4 14"/>
<dbReference type="InterPro" id="IPR016193">
    <property type="entry name" value="Cytidine_deaminase-like"/>
</dbReference>
<comment type="catalytic activity">
    <reaction evidence="10 14">
        <text>2'-deoxycytidine + H2O + H(+) = 2'-deoxyuridine + NH4(+)</text>
        <dbReference type="Rhea" id="RHEA:13433"/>
        <dbReference type="ChEBI" id="CHEBI:15377"/>
        <dbReference type="ChEBI" id="CHEBI:15378"/>
        <dbReference type="ChEBI" id="CHEBI:15698"/>
        <dbReference type="ChEBI" id="CHEBI:16450"/>
        <dbReference type="ChEBI" id="CHEBI:28938"/>
        <dbReference type="EC" id="3.5.4.5"/>
    </reaction>
</comment>
<dbReference type="GO" id="GO:0004126">
    <property type="term" value="F:cytidine deaminase activity"/>
    <property type="evidence" value="ECO:0007669"/>
    <property type="project" value="UniProtKB-UniRule"/>
</dbReference>
<dbReference type="RefSeq" id="WP_013121256.1">
    <property type="nucleotide sequence ID" value="NC_014152.1"/>
</dbReference>
<dbReference type="InterPro" id="IPR002125">
    <property type="entry name" value="CMP_dCMP_dom"/>
</dbReference>
<dbReference type="GO" id="GO:0055086">
    <property type="term" value="P:nucleobase-containing small molecule metabolic process"/>
    <property type="evidence" value="ECO:0007669"/>
    <property type="project" value="UniProtKB-ARBA"/>
</dbReference>
<dbReference type="PROSITE" id="PS00903">
    <property type="entry name" value="CYT_DCMP_DEAMINASES_1"/>
    <property type="match status" value="1"/>
</dbReference>
<dbReference type="HOGENOM" id="CLU_097262_0_1_9"/>
<protein>
    <recommendedName>
        <fullName evidence="5 14">Cytidine deaminase</fullName>
        <ecNumber evidence="4 14">3.5.4.5</ecNumber>
    </recommendedName>
    <alternativeName>
        <fullName evidence="9 14">Cytidine aminohydrolase</fullName>
    </alternativeName>
</protein>
<comment type="catalytic activity">
    <reaction evidence="11 14">
        <text>cytidine + H2O + H(+) = uridine + NH4(+)</text>
        <dbReference type="Rhea" id="RHEA:16069"/>
        <dbReference type="ChEBI" id="CHEBI:15377"/>
        <dbReference type="ChEBI" id="CHEBI:15378"/>
        <dbReference type="ChEBI" id="CHEBI:16704"/>
        <dbReference type="ChEBI" id="CHEBI:17562"/>
        <dbReference type="ChEBI" id="CHEBI:28938"/>
        <dbReference type="EC" id="3.5.4.5"/>
    </reaction>
</comment>
<evidence type="ECO:0000313" key="17">
    <source>
        <dbReference type="Proteomes" id="UP000002377"/>
    </source>
</evidence>
<dbReference type="OrthoDB" id="9795347at2"/>
<dbReference type="FunFam" id="3.40.140.10:FF:000008">
    <property type="entry name" value="Cytidine deaminase"/>
    <property type="match status" value="1"/>
</dbReference>
<feature type="binding site" evidence="13">
    <location>
        <position position="61"/>
    </location>
    <ligand>
        <name>Zn(2+)</name>
        <dbReference type="ChEBI" id="CHEBI:29105"/>
        <note>catalytic</note>
    </ligand>
</feature>
<keyword evidence="8 13" id="KW-0862">Zinc</keyword>
<evidence type="ECO:0000259" key="15">
    <source>
        <dbReference type="PROSITE" id="PS51747"/>
    </source>
</evidence>
<keyword evidence="6 13" id="KW-0479">Metal-binding</keyword>
<comment type="similarity">
    <text evidence="3 14">Belongs to the cytidine and deoxycytidylate deaminase family.</text>
</comment>
<feature type="domain" description="CMP/dCMP-type deaminase" evidence="15">
    <location>
        <begin position="9"/>
        <end position="135"/>
    </location>
</feature>
<comment type="function">
    <text evidence="2 14">This enzyme scavenges exogenous and endogenous cytidine and 2'-deoxycytidine for UMP synthesis.</text>
</comment>
<dbReference type="Gene3D" id="3.40.140.10">
    <property type="entry name" value="Cytidine Deaminase, domain 2"/>
    <property type="match status" value="1"/>
</dbReference>
<dbReference type="GO" id="GO:0008270">
    <property type="term" value="F:zinc ion binding"/>
    <property type="evidence" value="ECO:0007669"/>
    <property type="project" value="UniProtKB-UniRule"/>
</dbReference>
<dbReference type="InterPro" id="IPR006262">
    <property type="entry name" value="Cyt_deam_tetra"/>
</dbReference>
<evidence type="ECO:0000256" key="14">
    <source>
        <dbReference type="RuleBase" id="RU364006"/>
    </source>
</evidence>
<evidence type="ECO:0000256" key="8">
    <source>
        <dbReference type="ARBA" id="ARBA00022833"/>
    </source>
</evidence>
<feature type="active site" description="Proton donor" evidence="12">
    <location>
        <position position="63"/>
    </location>
</feature>
<evidence type="ECO:0000256" key="1">
    <source>
        <dbReference type="ARBA" id="ARBA00001947"/>
    </source>
</evidence>
<dbReference type="InterPro" id="IPR050202">
    <property type="entry name" value="Cyt/Deoxycyt_deaminase"/>
</dbReference>
<evidence type="ECO:0000256" key="9">
    <source>
        <dbReference type="ARBA" id="ARBA00032005"/>
    </source>
</evidence>
<dbReference type="PANTHER" id="PTHR11644">
    <property type="entry name" value="CYTIDINE DEAMINASE"/>
    <property type="match status" value="1"/>
</dbReference>
<organism evidence="16 17">
    <name type="scientific">Thermincola potens (strain JR)</name>
    <dbReference type="NCBI Taxonomy" id="635013"/>
    <lineage>
        <taxon>Bacteria</taxon>
        <taxon>Bacillati</taxon>
        <taxon>Bacillota</taxon>
        <taxon>Clostridia</taxon>
        <taxon>Eubacteriales</taxon>
        <taxon>Thermincolaceae</taxon>
        <taxon>Thermincola</taxon>
    </lineage>
</organism>
<comment type="cofactor">
    <cofactor evidence="1 13 14">
        <name>Zn(2+)</name>
        <dbReference type="ChEBI" id="CHEBI:29105"/>
    </cofactor>
</comment>
<dbReference type="GO" id="GO:0072527">
    <property type="term" value="P:pyrimidine-containing compound metabolic process"/>
    <property type="evidence" value="ECO:0007669"/>
    <property type="project" value="UniProtKB-ARBA"/>
</dbReference>
<proteinExistence type="inferred from homology"/>
<dbReference type="eggNOG" id="COG0295">
    <property type="taxonomic scope" value="Bacteria"/>
</dbReference>
<evidence type="ECO:0000256" key="7">
    <source>
        <dbReference type="ARBA" id="ARBA00022801"/>
    </source>
</evidence>
<dbReference type="EMBL" id="CP002028">
    <property type="protein sequence ID" value="ADG83258.1"/>
    <property type="molecule type" value="Genomic_DNA"/>
</dbReference>
<feature type="binding site" evidence="13">
    <location>
        <position position="94"/>
    </location>
    <ligand>
        <name>Zn(2+)</name>
        <dbReference type="ChEBI" id="CHEBI:29105"/>
        <note>catalytic</note>
    </ligand>
</feature>
<evidence type="ECO:0000256" key="11">
    <source>
        <dbReference type="ARBA" id="ARBA00049558"/>
    </source>
</evidence>
<dbReference type="PANTHER" id="PTHR11644:SF2">
    <property type="entry name" value="CYTIDINE DEAMINASE"/>
    <property type="match status" value="1"/>
</dbReference>
<evidence type="ECO:0000256" key="10">
    <source>
        <dbReference type="ARBA" id="ARBA00049252"/>
    </source>
</evidence>
<feature type="binding site" evidence="13">
    <location>
        <position position="97"/>
    </location>
    <ligand>
        <name>Zn(2+)</name>
        <dbReference type="ChEBI" id="CHEBI:29105"/>
        <note>catalytic</note>
    </ligand>
</feature>